<protein>
    <submittedName>
        <fullName evidence="2">Putative periplasmic protein</fullName>
    </submittedName>
</protein>
<gene>
    <name evidence="2" type="ORF">MNB_SV-5-1163</name>
</gene>
<feature type="transmembrane region" description="Helical" evidence="1">
    <location>
        <begin position="243"/>
        <end position="261"/>
    </location>
</feature>
<keyword evidence="1" id="KW-0812">Transmembrane</keyword>
<name>A0A1W1EDI0_9ZZZZ</name>
<dbReference type="AlphaFoldDB" id="A0A1W1EDI0"/>
<reference evidence="2" key="1">
    <citation type="submission" date="2016-10" db="EMBL/GenBank/DDBJ databases">
        <authorList>
            <person name="de Groot N.N."/>
        </authorList>
    </citation>
    <scope>NUCLEOTIDE SEQUENCE</scope>
</reference>
<proteinExistence type="predicted"/>
<organism evidence="2">
    <name type="scientific">hydrothermal vent metagenome</name>
    <dbReference type="NCBI Taxonomy" id="652676"/>
    <lineage>
        <taxon>unclassified sequences</taxon>
        <taxon>metagenomes</taxon>
        <taxon>ecological metagenomes</taxon>
    </lineage>
</organism>
<evidence type="ECO:0000256" key="1">
    <source>
        <dbReference type="SAM" id="Phobius"/>
    </source>
</evidence>
<sequence>MSYFRHFWVLLVLLLSFTNILSAKSEYKYSYVPKMVYENQVFPVTIVCLSECSDSMPKFTFDMLSETQPLNDEPLAIYNGDDSFYTFYFKASKIDITIPELFIESEGTEVTLGQKRITLGSLKTRDDYCGVMAADMKIVNYQVSNYDEKNHLVTMSIEAFEANLNDMYLNNVLEYGTEHLQRDAAKVMVEFYFVLPNTKKSIKFTYFNTIKKQYVYLETPIKLNDYAVTTQSDLNPKADSYELLKKYTFMLLVAFFILMFLFKRDFFYLVLGVVSLITLLTFYVPHEKICIKQGAPLYILPTDTSTVSTTIENKLDTLLLKKRTQYNKIEYKEGIIGWIKDEDICKN</sequence>
<dbReference type="EMBL" id="FPKX01000034">
    <property type="protein sequence ID" value="SFZ98066.1"/>
    <property type="molecule type" value="Genomic_DNA"/>
</dbReference>
<keyword evidence="1" id="KW-0472">Membrane</keyword>
<keyword evidence="1" id="KW-1133">Transmembrane helix</keyword>
<evidence type="ECO:0000313" key="2">
    <source>
        <dbReference type="EMBL" id="SFZ98066.1"/>
    </source>
</evidence>
<feature type="transmembrane region" description="Helical" evidence="1">
    <location>
        <begin position="266"/>
        <end position="284"/>
    </location>
</feature>
<accession>A0A1W1EDI0</accession>